<feature type="transmembrane region" description="Helical" evidence="1">
    <location>
        <begin position="37"/>
        <end position="55"/>
    </location>
</feature>
<gene>
    <name evidence="2" type="ORF">H9651_05670</name>
</gene>
<keyword evidence="1" id="KW-0812">Transmembrane</keyword>
<sequence>MTARDGEGSAWLSAAVWSLAIGVAVVGVVLAVVLSSFWPLLAFAGLAVPMMPVGVRRGAGRRASGAGLTQD</sequence>
<feature type="transmembrane region" description="Helical" evidence="1">
    <location>
        <begin position="12"/>
        <end position="31"/>
    </location>
</feature>
<evidence type="ECO:0008006" key="4">
    <source>
        <dbReference type="Google" id="ProtNLM"/>
    </source>
</evidence>
<proteinExistence type="predicted"/>
<evidence type="ECO:0000313" key="3">
    <source>
        <dbReference type="Proteomes" id="UP000648352"/>
    </source>
</evidence>
<name>A0ABR8S0W0_9MICO</name>
<keyword evidence="3" id="KW-1185">Reference proteome</keyword>
<keyword evidence="1" id="KW-1133">Transmembrane helix</keyword>
<dbReference type="EMBL" id="JACSQP010000003">
    <property type="protein sequence ID" value="MBD7957117.1"/>
    <property type="molecule type" value="Genomic_DNA"/>
</dbReference>
<dbReference type="RefSeq" id="WP_191718223.1">
    <property type="nucleotide sequence ID" value="NZ_JACSQP010000003.1"/>
</dbReference>
<keyword evidence="1" id="KW-0472">Membrane</keyword>
<evidence type="ECO:0000256" key="1">
    <source>
        <dbReference type="SAM" id="Phobius"/>
    </source>
</evidence>
<dbReference type="Proteomes" id="UP000648352">
    <property type="component" value="Unassembled WGS sequence"/>
</dbReference>
<protein>
    <recommendedName>
        <fullName evidence="4">Integral membrane protein</fullName>
    </recommendedName>
</protein>
<accession>A0ABR8S0W0</accession>
<reference evidence="2 3" key="1">
    <citation type="submission" date="2020-08" db="EMBL/GenBank/DDBJ databases">
        <title>A Genomic Blueprint of the Chicken Gut Microbiome.</title>
        <authorList>
            <person name="Gilroy R."/>
            <person name="Ravi A."/>
            <person name="Getino M."/>
            <person name="Pursley I."/>
            <person name="Horton D.L."/>
            <person name="Alikhan N.-F."/>
            <person name="Baker D."/>
            <person name="Gharbi K."/>
            <person name="Hall N."/>
            <person name="Watson M."/>
            <person name="Adriaenssens E.M."/>
            <person name="Foster-Nyarko E."/>
            <person name="Jarju S."/>
            <person name="Secka A."/>
            <person name="Antonio M."/>
            <person name="Oren A."/>
            <person name="Chaudhuri R."/>
            <person name="La Ragione R.M."/>
            <person name="Hildebrand F."/>
            <person name="Pallen M.J."/>
        </authorList>
    </citation>
    <scope>NUCLEOTIDE SEQUENCE [LARGE SCALE GENOMIC DNA]</scope>
    <source>
        <strain evidence="2 3">Sa4CUA7</strain>
    </source>
</reference>
<evidence type="ECO:0000313" key="2">
    <source>
        <dbReference type="EMBL" id="MBD7957117.1"/>
    </source>
</evidence>
<comment type="caution">
    <text evidence="2">The sequence shown here is derived from an EMBL/GenBank/DDBJ whole genome shotgun (WGS) entry which is preliminary data.</text>
</comment>
<organism evidence="2 3">
    <name type="scientific">Microbacterium pullorum</name>
    <dbReference type="NCBI Taxonomy" id="2762236"/>
    <lineage>
        <taxon>Bacteria</taxon>
        <taxon>Bacillati</taxon>
        <taxon>Actinomycetota</taxon>
        <taxon>Actinomycetes</taxon>
        <taxon>Micrococcales</taxon>
        <taxon>Microbacteriaceae</taxon>
        <taxon>Microbacterium</taxon>
    </lineage>
</organism>